<keyword evidence="2" id="KW-1185">Reference proteome</keyword>
<evidence type="ECO:0000313" key="1">
    <source>
        <dbReference type="EMBL" id="MFD0964385.1"/>
    </source>
</evidence>
<sequence>MINILKKIFGVKKQKDTSEKTTYLKLEKFKSKNSDDRMSDIIILGNTGNPEVFEVLEYAIMNDTDSGVVMSGLKRLPNFRGDERLLPLLEKLKTKTDIKKYEPYYSMALLNLNIIDENEFNEIFKK</sequence>
<dbReference type="Proteomes" id="UP001596997">
    <property type="component" value="Unassembled WGS sequence"/>
</dbReference>
<accession>A0ABW3I4A6</accession>
<dbReference type="EMBL" id="JBHTJM010000009">
    <property type="protein sequence ID" value="MFD0964385.1"/>
    <property type="molecule type" value="Genomic_DNA"/>
</dbReference>
<organism evidence="1 2">
    <name type="scientific">Pseudofulvibacter geojedonensis</name>
    <dbReference type="NCBI Taxonomy" id="1123758"/>
    <lineage>
        <taxon>Bacteria</taxon>
        <taxon>Pseudomonadati</taxon>
        <taxon>Bacteroidota</taxon>
        <taxon>Flavobacteriia</taxon>
        <taxon>Flavobacteriales</taxon>
        <taxon>Flavobacteriaceae</taxon>
        <taxon>Pseudofulvibacter</taxon>
    </lineage>
</organism>
<comment type="caution">
    <text evidence="1">The sequence shown here is derived from an EMBL/GenBank/DDBJ whole genome shotgun (WGS) entry which is preliminary data.</text>
</comment>
<gene>
    <name evidence="1" type="ORF">ACFQ1O_10255</name>
</gene>
<dbReference type="RefSeq" id="WP_377715933.1">
    <property type="nucleotide sequence ID" value="NZ_JBHTJM010000009.1"/>
</dbReference>
<reference evidence="2" key="1">
    <citation type="journal article" date="2019" name="Int. J. Syst. Evol. Microbiol.">
        <title>The Global Catalogue of Microorganisms (GCM) 10K type strain sequencing project: providing services to taxonomists for standard genome sequencing and annotation.</title>
        <authorList>
            <consortium name="The Broad Institute Genomics Platform"/>
            <consortium name="The Broad Institute Genome Sequencing Center for Infectious Disease"/>
            <person name="Wu L."/>
            <person name="Ma J."/>
        </authorList>
    </citation>
    <scope>NUCLEOTIDE SEQUENCE [LARGE SCALE GENOMIC DNA]</scope>
    <source>
        <strain evidence="2">CCUG 62114</strain>
    </source>
</reference>
<evidence type="ECO:0000313" key="2">
    <source>
        <dbReference type="Proteomes" id="UP001596997"/>
    </source>
</evidence>
<proteinExistence type="predicted"/>
<protein>
    <submittedName>
        <fullName evidence="1">Uncharacterized protein</fullName>
    </submittedName>
</protein>
<name>A0ABW3I4A6_9FLAO</name>